<protein>
    <submittedName>
        <fullName evidence="1">Uncharacterized protein</fullName>
    </submittedName>
</protein>
<accession>A0A6B0TYZ5</accession>
<organism evidence="1">
    <name type="scientific">Ixodes ricinus</name>
    <name type="common">Common tick</name>
    <name type="synonym">Acarus ricinus</name>
    <dbReference type="NCBI Taxonomy" id="34613"/>
    <lineage>
        <taxon>Eukaryota</taxon>
        <taxon>Metazoa</taxon>
        <taxon>Ecdysozoa</taxon>
        <taxon>Arthropoda</taxon>
        <taxon>Chelicerata</taxon>
        <taxon>Arachnida</taxon>
        <taxon>Acari</taxon>
        <taxon>Parasitiformes</taxon>
        <taxon>Ixodida</taxon>
        <taxon>Ixodoidea</taxon>
        <taxon>Ixodidae</taxon>
        <taxon>Ixodinae</taxon>
        <taxon>Ixodes</taxon>
    </lineage>
</organism>
<name>A0A6B0TYZ5_IXORI</name>
<dbReference type="EMBL" id="GIFC01000024">
    <property type="protein sequence ID" value="MXU82107.1"/>
    <property type="molecule type" value="Transcribed_RNA"/>
</dbReference>
<dbReference type="AlphaFoldDB" id="A0A6B0TYZ5"/>
<proteinExistence type="predicted"/>
<evidence type="ECO:0000313" key="1">
    <source>
        <dbReference type="EMBL" id="MXU82107.1"/>
    </source>
</evidence>
<sequence length="66" mass="6859">MCRSGRLVGAVFTMVVVRTGVHAVAMPRFVDVMGVTVGVTAGTVMVPVSADVGWTIVCVTMEGMDT</sequence>
<reference evidence="1" key="1">
    <citation type="submission" date="2019-12" db="EMBL/GenBank/DDBJ databases">
        <title>An insight into the sialome of adult female Ixodes ricinus ticks feeding for 6 days.</title>
        <authorList>
            <person name="Perner J."/>
            <person name="Ribeiro J.M.C."/>
        </authorList>
    </citation>
    <scope>NUCLEOTIDE SEQUENCE</scope>
    <source>
        <strain evidence="1">Semi-engorged</strain>
        <tissue evidence="1">Salivary glands</tissue>
    </source>
</reference>